<protein>
    <submittedName>
        <fullName evidence="1">Uncharacterized protein</fullName>
    </submittedName>
</protein>
<sequence length="106" mass="12406">MKLINNPIQTEFILHSRVESFLLMYMNQYQLVLGSDLESYDKSQKLFSKNNPCNIYIVLRRPKVTVDPNSIQVKGNRAKIGYFGVMVPPVSVKQCHFKRYCNYIKN</sequence>
<accession>A0A1M7JAN0</accession>
<dbReference type="RefSeq" id="WP_106197181.1">
    <property type="nucleotide sequence ID" value="NZ_LT670848.1"/>
</dbReference>
<name>A0A1M7JAN0_9FLAO</name>
<gene>
    <name evidence="1" type="ORF">SAMN05878281_0882</name>
</gene>
<reference evidence="2" key="1">
    <citation type="submission" date="2016-11" db="EMBL/GenBank/DDBJ databases">
        <authorList>
            <person name="Varghese N."/>
            <person name="Submissions S."/>
        </authorList>
    </citation>
    <scope>NUCLEOTIDE SEQUENCE [LARGE SCALE GENOMIC DNA]</scope>
    <source>
        <strain evidence="2">ACAM 48</strain>
    </source>
</reference>
<keyword evidence="2" id="KW-1185">Reference proteome</keyword>
<evidence type="ECO:0000313" key="1">
    <source>
        <dbReference type="EMBL" id="SHM49961.1"/>
    </source>
</evidence>
<organism evidence="1 2">
    <name type="scientific">Salegentibacter salegens</name>
    <dbReference type="NCBI Taxonomy" id="143223"/>
    <lineage>
        <taxon>Bacteria</taxon>
        <taxon>Pseudomonadati</taxon>
        <taxon>Bacteroidota</taxon>
        <taxon>Flavobacteriia</taxon>
        <taxon>Flavobacteriales</taxon>
        <taxon>Flavobacteriaceae</taxon>
        <taxon>Salegentibacter</taxon>
    </lineage>
</organism>
<dbReference type="OrthoDB" id="9991215at2"/>
<dbReference type="Proteomes" id="UP000190235">
    <property type="component" value="Chromosome I"/>
</dbReference>
<dbReference type="EMBL" id="LT670848">
    <property type="protein sequence ID" value="SHM49961.1"/>
    <property type="molecule type" value="Genomic_DNA"/>
</dbReference>
<dbReference type="AlphaFoldDB" id="A0A1M7JAN0"/>
<evidence type="ECO:0000313" key="2">
    <source>
        <dbReference type="Proteomes" id="UP000190235"/>
    </source>
</evidence>
<proteinExistence type="predicted"/>